<evidence type="ECO:0000313" key="4">
    <source>
        <dbReference type="Proteomes" id="UP001165289"/>
    </source>
</evidence>
<accession>A0AAV7JPR8</accession>
<keyword evidence="1" id="KW-0677">Repeat</keyword>
<keyword evidence="4" id="KW-1185">Reference proteome</keyword>
<dbReference type="GO" id="GO:0000209">
    <property type="term" value="P:protein polyubiquitination"/>
    <property type="evidence" value="ECO:0007669"/>
    <property type="project" value="TreeGrafter"/>
</dbReference>
<dbReference type="GO" id="GO:0008270">
    <property type="term" value="F:zinc ion binding"/>
    <property type="evidence" value="ECO:0007669"/>
    <property type="project" value="UniProtKB-KW"/>
</dbReference>
<name>A0AAV7JPR8_9METZ</name>
<gene>
    <name evidence="3" type="ORF">LOD99_7744</name>
</gene>
<dbReference type="Proteomes" id="UP001165289">
    <property type="component" value="Unassembled WGS sequence"/>
</dbReference>
<dbReference type="GO" id="GO:0061630">
    <property type="term" value="F:ubiquitin protein ligase activity"/>
    <property type="evidence" value="ECO:0007669"/>
    <property type="project" value="TreeGrafter"/>
</dbReference>
<organism evidence="3 4">
    <name type="scientific">Oopsacas minuta</name>
    <dbReference type="NCBI Taxonomy" id="111878"/>
    <lineage>
        <taxon>Eukaryota</taxon>
        <taxon>Metazoa</taxon>
        <taxon>Porifera</taxon>
        <taxon>Hexactinellida</taxon>
        <taxon>Hexasterophora</taxon>
        <taxon>Lyssacinosida</taxon>
        <taxon>Leucopsacidae</taxon>
        <taxon>Oopsacas</taxon>
    </lineage>
</organism>
<protein>
    <submittedName>
        <fullName evidence="3">RING finger protein nhl-1 isoform X3</fullName>
    </submittedName>
</protein>
<dbReference type="InterPro" id="IPR001258">
    <property type="entry name" value="NHL_repeat"/>
</dbReference>
<evidence type="ECO:0000256" key="2">
    <source>
        <dbReference type="PROSITE-ProRule" id="PRU00504"/>
    </source>
</evidence>
<dbReference type="AlphaFoldDB" id="A0AAV7JPR8"/>
<dbReference type="PANTHER" id="PTHR24104">
    <property type="entry name" value="E3 UBIQUITIN-PROTEIN LIGASE NHLRC1-RELATED"/>
    <property type="match status" value="1"/>
</dbReference>
<dbReference type="InterPro" id="IPR050952">
    <property type="entry name" value="TRIM-NHL_E3_ligases"/>
</dbReference>
<dbReference type="PANTHER" id="PTHR24104:SF25">
    <property type="entry name" value="PROTEIN LIN-41"/>
    <property type="match status" value="1"/>
</dbReference>
<dbReference type="GO" id="GO:0043161">
    <property type="term" value="P:proteasome-mediated ubiquitin-dependent protein catabolic process"/>
    <property type="evidence" value="ECO:0007669"/>
    <property type="project" value="TreeGrafter"/>
</dbReference>
<dbReference type="EMBL" id="JAKMXF010000310">
    <property type="protein sequence ID" value="KAI6650693.1"/>
    <property type="molecule type" value="Genomic_DNA"/>
</dbReference>
<evidence type="ECO:0000256" key="1">
    <source>
        <dbReference type="ARBA" id="ARBA00022737"/>
    </source>
</evidence>
<comment type="caution">
    <text evidence="3">The sequence shown here is derived from an EMBL/GenBank/DDBJ whole genome shotgun (WGS) entry which is preliminary data.</text>
</comment>
<dbReference type="Pfam" id="PF01436">
    <property type="entry name" value="NHL"/>
    <property type="match status" value="1"/>
</dbReference>
<reference evidence="3 4" key="1">
    <citation type="journal article" date="2023" name="BMC Biol.">
        <title>The compact genome of the sponge Oopsacas minuta (Hexactinellida) is lacking key metazoan core genes.</title>
        <authorList>
            <person name="Santini S."/>
            <person name="Schenkelaars Q."/>
            <person name="Jourda C."/>
            <person name="Duchesne M."/>
            <person name="Belahbib H."/>
            <person name="Rocher C."/>
            <person name="Selva M."/>
            <person name="Riesgo A."/>
            <person name="Vervoort M."/>
            <person name="Leys S.P."/>
            <person name="Kodjabachian L."/>
            <person name="Le Bivic A."/>
            <person name="Borchiellini C."/>
            <person name="Claverie J.M."/>
            <person name="Renard E."/>
        </authorList>
    </citation>
    <scope>NUCLEOTIDE SEQUENCE [LARGE SCALE GENOMIC DNA]</scope>
    <source>
        <strain evidence="3">SPO-2</strain>
    </source>
</reference>
<sequence length="197" mass="22167">MSQEEVFITDRAKESLVKFSLAGQFLKGIGSKGNTKGRFTTISGLCYDAGLIYVCDFGVQRIQIFDSNLDFINQFGYGELKYPIDITVFSGTIYILSQKNKTIHCYNRDCILQKIIEQTGLNQPILNTLFFTIDKKMNFLITDCSTNEIRIFSPQGEMKHILGKGHLSFLAGITIANSNNIICVSHGIDEEGCFQKY</sequence>
<dbReference type="PROSITE" id="PS51125">
    <property type="entry name" value="NHL"/>
    <property type="match status" value="1"/>
</dbReference>
<feature type="repeat" description="NHL" evidence="2">
    <location>
        <begin position="26"/>
        <end position="68"/>
    </location>
</feature>
<evidence type="ECO:0000313" key="3">
    <source>
        <dbReference type="EMBL" id="KAI6650693.1"/>
    </source>
</evidence>
<dbReference type="Gene3D" id="2.120.10.30">
    <property type="entry name" value="TolB, C-terminal domain"/>
    <property type="match status" value="1"/>
</dbReference>
<dbReference type="InterPro" id="IPR011042">
    <property type="entry name" value="6-blade_b-propeller_TolB-like"/>
</dbReference>
<dbReference type="SUPFAM" id="SSF101898">
    <property type="entry name" value="NHL repeat"/>
    <property type="match status" value="1"/>
</dbReference>
<proteinExistence type="predicted"/>